<feature type="domain" description="EamA" evidence="2">
    <location>
        <begin position="149"/>
        <end position="282"/>
    </location>
</feature>
<feature type="transmembrane region" description="Helical" evidence="1">
    <location>
        <begin position="179"/>
        <end position="197"/>
    </location>
</feature>
<keyword evidence="4" id="KW-1185">Reference proteome</keyword>
<feature type="transmembrane region" description="Helical" evidence="1">
    <location>
        <begin position="209"/>
        <end position="228"/>
    </location>
</feature>
<accession>A0A370GHJ4</accession>
<dbReference type="PANTHER" id="PTHR12715">
    <property type="entry name" value="TRANSPORTER, DRUG/METABOLITE EXPORTER FAMILY"/>
    <property type="match status" value="1"/>
</dbReference>
<protein>
    <submittedName>
        <fullName evidence="3">Drug/metabolite transporter (DMT)-like permease</fullName>
    </submittedName>
</protein>
<evidence type="ECO:0000313" key="4">
    <source>
        <dbReference type="Proteomes" id="UP000254720"/>
    </source>
</evidence>
<feature type="transmembrane region" description="Helical" evidence="1">
    <location>
        <begin position="150"/>
        <end position="167"/>
    </location>
</feature>
<evidence type="ECO:0000256" key="1">
    <source>
        <dbReference type="SAM" id="Phobius"/>
    </source>
</evidence>
<keyword evidence="1" id="KW-1133">Transmembrane helix</keyword>
<dbReference type="AlphaFoldDB" id="A0A370GHJ4"/>
<dbReference type="RefSeq" id="WP_114834578.1">
    <property type="nucleotide sequence ID" value="NZ_LR699114.1"/>
</dbReference>
<feature type="transmembrane region" description="Helical" evidence="1">
    <location>
        <begin position="264"/>
        <end position="282"/>
    </location>
</feature>
<dbReference type="InterPro" id="IPR037185">
    <property type="entry name" value="EmrE-like"/>
</dbReference>
<dbReference type="InterPro" id="IPR000620">
    <property type="entry name" value="EamA_dom"/>
</dbReference>
<dbReference type="PANTHER" id="PTHR12715:SF4">
    <property type="entry name" value="EAMA DOMAIN-CONTAINING PROTEIN"/>
    <property type="match status" value="1"/>
</dbReference>
<evidence type="ECO:0000313" key="3">
    <source>
        <dbReference type="EMBL" id="RDI42716.1"/>
    </source>
</evidence>
<feature type="domain" description="EamA" evidence="2">
    <location>
        <begin position="7"/>
        <end position="137"/>
    </location>
</feature>
<dbReference type="SUPFAM" id="SSF103481">
    <property type="entry name" value="Multidrug resistance efflux transporter EmrE"/>
    <property type="match status" value="2"/>
</dbReference>
<organism evidence="3 4">
    <name type="scientific">Aquicella lusitana</name>
    <dbReference type="NCBI Taxonomy" id="254246"/>
    <lineage>
        <taxon>Bacteria</taxon>
        <taxon>Pseudomonadati</taxon>
        <taxon>Pseudomonadota</taxon>
        <taxon>Gammaproteobacteria</taxon>
        <taxon>Legionellales</taxon>
        <taxon>Coxiellaceae</taxon>
        <taxon>Aquicella</taxon>
    </lineage>
</organism>
<proteinExistence type="predicted"/>
<dbReference type="OrthoDB" id="9809509at2"/>
<feature type="transmembrane region" description="Helical" evidence="1">
    <location>
        <begin position="240"/>
        <end position="258"/>
    </location>
</feature>
<feature type="transmembrane region" description="Helical" evidence="1">
    <location>
        <begin position="94"/>
        <end position="113"/>
    </location>
</feature>
<feature type="transmembrane region" description="Helical" evidence="1">
    <location>
        <begin position="66"/>
        <end position="82"/>
    </location>
</feature>
<feature type="transmembrane region" description="Helical" evidence="1">
    <location>
        <begin position="120"/>
        <end position="138"/>
    </location>
</feature>
<gene>
    <name evidence="3" type="ORF">C8D86_11345</name>
</gene>
<name>A0A370GHJ4_9COXI</name>
<feature type="transmembrane region" description="Helical" evidence="1">
    <location>
        <begin position="35"/>
        <end position="54"/>
    </location>
</feature>
<reference evidence="3 4" key="1">
    <citation type="submission" date="2018-07" db="EMBL/GenBank/DDBJ databases">
        <title>Genomic Encyclopedia of Type Strains, Phase IV (KMG-IV): sequencing the most valuable type-strain genomes for metagenomic binning, comparative biology and taxonomic classification.</title>
        <authorList>
            <person name="Goeker M."/>
        </authorList>
    </citation>
    <scope>NUCLEOTIDE SEQUENCE [LARGE SCALE GENOMIC DNA]</scope>
    <source>
        <strain evidence="3 4">DSM 16500</strain>
    </source>
</reference>
<dbReference type="Pfam" id="PF00892">
    <property type="entry name" value="EamA"/>
    <property type="match status" value="2"/>
</dbReference>
<sequence length="293" mass="31756">MSFKTKIALAVAIFLWASAFVGIRAGLQGYSPEGLALLRYMIASICMGIFYYGLPQRSKIQFRDKCALLLVGAVGIGLYNLTLNYGELSISSGMASFIISQAPVITAVFAIIFLGERLNLSSIIGFTVSIVGVALITMGEKGGIKWDSSIFYILIATFAGSMYSVLQKPFLKKYHAVETTTYVIWGGTLFLAIYVPALRHDLLNASFKTTLTVAYLGVFPAAVGYIAWSYALSAIPASRAVSFLYFTPFVATLLGWVWLHEIPVGLSIVGGVCAILGVWLVNQSYRAPVFSKS</sequence>
<dbReference type="Proteomes" id="UP000254720">
    <property type="component" value="Unassembled WGS sequence"/>
</dbReference>
<dbReference type="EMBL" id="QQAX01000013">
    <property type="protein sequence ID" value="RDI42716.1"/>
    <property type="molecule type" value="Genomic_DNA"/>
</dbReference>
<comment type="caution">
    <text evidence="3">The sequence shown here is derived from an EMBL/GenBank/DDBJ whole genome shotgun (WGS) entry which is preliminary data.</text>
</comment>
<dbReference type="InterPro" id="IPR052756">
    <property type="entry name" value="Alkyne_AA_exporter"/>
</dbReference>
<keyword evidence="1" id="KW-0472">Membrane</keyword>
<dbReference type="GO" id="GO:0016020">
    <property type="term" value="C:membrane"/>
    <property type="evidence" value="ECO:0007669"/>
    <property type="project" value="InterPro"/>
</dbReference>
<evidence type="ECO:0000259" key="2">
    <source>
        <dbReference type="Pfam" id="PF00892"/>
    </source>
</evidence>
<keyword evidence="1" id="KW-0812">Transmembrane</keyword>